<dbReference type="EMBL" id="WYDN01000194">
    <property type="protein sequence ID" value="NAZ18081.1"/>
    <property type="molecule type" value="Genomic_DNA"/>
</dbReference>
<dbReference type="Pfam" id="PF00694">
    <property type="entry name" value="Aconitase_C"/>
    <property type="match status" value="1"/>
</dbReference>
<dbReference type="InterPro" id="IPR015928">
    <property type="entry name" value="Aconitase/3IPM_dehydase_swvl"/>
</dbReference>
<sequence>SFADIFYNNCFKNGILPVVLPQEAVDALMEDARRGANARINVDLNAQTVTSSDGQVFAFDIDPDRKHSLLNGLDDIGLTMEKAPAIDRFESQMAQARPWV</sequence>
<dbReference type="InterPro" id="IPR000573">
    <property type="entry name" value="AconitaseA/IPMdHydase_ssu_swvl"/>
</dbReference>
<evidence type="ECO:0000313" key="2">
    <source>
        <dbReference type="EMBL" id="NAZ18081.1"/>
    </source>
</evidence>
<accession>A0A6L9G8E2</accession>
<dbReference type="Proteomes" id="UP000477543">
    <property type="component" value="Unassembled WGS sequence"/>
</dbReference>
<feature type="domain" description="Aconitase A/isopropylmalate dehydratase small subunit swivel" evidence="1">
    <location>
        <begin position="1"/>
        <end position="23"/>
    </location>
</feature>
<dbReference type="AlphaFoldDB" id="A0A6L9G8E2"/>
<organism evidence="2 3">
    <name type="scientific">Glutamicibacter soli</name>
    <dbReference type="NCBI Taxonomy" id="453836"/>
    <lineage>
        <taxon>Bacteria</taxon>
        <taxon>Bacillati</taxon>
        <taxon>Actinomycetota</taxon>
        <taxon>Actinomycetes</taxon>
        <taxon>Micrococcales</taxon>
        <taxon>Micrococcaceae</taxon>
        <taxon>Glutamicibacter</taxon>
    </lineage>
</organism>
<dbReference type="Gene3D" id="3.20.19.10">
    <property type="entry name" value="Aconitase, domain 4"/>
    <property type="match status" value="1"/>
</dbReference>
<dbReference type="SUPFAM" id="SSF52016">
    <property type="entry name" value="LeuD/IlvD-like"/>
    <property type="match status" value="1"/>
</dbReference>
<comment type="caution">
    <text evidence="2">The sequence shown here is derived from an EMBL/GenBank/DDBJ whole genome shotgun (WGS) entry which is preliminary data.</text>
</comment>
<reference evidence="2 3" key="1">
    <citation type="submission" date="2020-01" db="EMBL/GenBank/DDBJ databases">
        <title>Glutamicibacter soli M275.</title>
        <authorList>
            <person name="Meng X."/>
        </authorList>
    </citation>
    <scope>NUCLEOTIDE SEQUENCE [LARGE SCALE GENOMIC DNA]</scope>
    <source>
        <strain evidence="2 3">M275</strain>
    </source>
</reference>
<protein>
    <submittedName>
        <fullName evidence="2">3-isopropylmalate dehydratase small subunit</fullName>
    </submittedName>
</protein>
<gene>
    <name evidence="2" type="ORF">GT020_18825</name>
</gene>
<feature type="non-terminal residue" evidence="2">
    <location>
        <position position="1"/>
    </location>
</feature>
<name>A0A6L9G8E2_9MICC</name>
<evidence type="ECO:0000259" key="1">
    <source>
        <dbReference type="Pfam" id="PF00694"/>
    </source>
</evidence>
<proteinExistence type="predicted"/>
<evidence type="ECO:0000313" key="3">
    <source>
        <dbReference type="Proteomes" id="UP000477543"/>
    </source>
</evidence>